<evidence type="ECO:0000256" key="5">
    <source>
        <dbReference type="SAM" id="MobiDB-lite"/>
    </source>
</evidence>
<dbReference type="HOGENOM" id="CLU_026460_0_0_1"/>
<dbReference type="Proteomes" id="UP000015241">
    <property type="component" value="Unassembled WGS sequence"/>
</dbReference>
<feature type="transmembrane region" description="Helical" evidence="6">
    <location>
        <begin position="12"/>
        <end position="31"/>
    </location>
</feature>
<dbReference type="FunCoup" id="S8E0I5">
    <property type="interactions" value="28"/>
</dbReference>
<reference evidence="7 8" key="1">
    <citation type="journal article" date="2012" name="Science">
        <title>The Paleozoic origin of enzymatic lignin decomposition reconstructed from 31 fungal genomes.</title>
        <authorList>
            <person name="Floudas D."/>
            <person name="Binder M."/>
            <person name="Riley R."/>
            <person name="Barry K."/>
            <person name="Blanchette R.A."/>
            <person name="Henrissat B."/>
            <person name="Martinez A.T."/>
            <person name="Otillar R."/>
            <person name="Spatafora J.W."/>
            <person name="Yadav J.S."/>
            <person name="Aerts A."/>
            <person name="Benoit I."/>
            <person name="Boyd A."/>
            <person name="Carlson A."/>
            <person name="Copeland A."/>
            <person name="Coutinho P.M."/>
            <person name="de Vries R.P."/>
            <person name="Ferreira P."/>
            <person name="Findley K."/>
            <person name="Foster B."/>
            <person name="Gaskell J."/>
            <person name="Glotzer D."/>
            <person name="Gorecki P."/>
            <person name="Heitman J."/>
            <person name="Hesse C."/>
            <person name="Hori C."/>
            <person name="Igarashi K."/>
            <person name="Jurgens J.A."/>
            <person name="Kallen N."/>
            <person name="Kersten P."/>
            <person name="Kohler A."/>
            <person name="Kuees U."/>
            <person name="Kumar T.K.A."/>
            <person name="Kuo A."/>
            <person name="LaButti K."/>
            <person name="Larrondo L.F."/>
            <person name="Lindquist E."/>
            <person name="Ling A."/>
            <person name="Lombard V."/>
            <person name="Lucas S."/>
            <person name="Lundell T."/>
            <person name="Martin R."/>
            <person name="McLaughlin D.J."/>
            <person name="Morgenstern I."/>
            <person name="Morin E."/>
            <person name="Murat C."/>
            <person name="Nagy L.G."/>
            <person name="Nolan M."/>
            <person name="Ohm R.A."/>
            <person name="Patyshakuliyeva A."/>
            <person name="Rokas A."/>
            <person name="Ruiz-Duenas F.J."/>
            <person name="Sabat G."/>
            <person name="Salamov A."/>
            <person name="Samejima M."/>
            <person name="Schmutz J."/>
            <person name="Slot J.C."/>
            <person name="St John F."/>
            <person name="Stenlid J."/>
            <person name="Sun H."/>
            <person name="Sun S."/>
            <person name="Syed K."/>
            <person name="Tsang A."/>
            <person name="Wiebenga A."/>
            <person name="Young D."/>
            <person name="Pisabarro A."/>
            <person name="Eastwood D.C."/>
            <person name="Martin F."/>
            <person name="Cullen D."/>
            <person name="Grigoriev I.V."/>
            <person name="Hibbett D.S."/>
        </authorList>
    </citation>
    <scope>NUCLEOTIDE SEQUENCE</scope>
    <source>
        <strain evidence="8">FP-58527</strain>
    </source>
</reference>
<proteinExistence type="predicted"/>
<dbReference type="InterPro" id="IPR004776">
    <property type="entry name" value="Mem_transp_PIN-like"/>
</dbReference>
<evidence type="ECO:0000256" key="2">
    <source>
        <dbReference type="ARBA" id="ARBA00022692"/>
    </source>
</evidence>
<dbReference type="InParanoid" id="S8E0I5"/>
<evidence type="ECO:0000256" key="4">
    <source>
        <dbReference type="ARBA" id="ARBA00023136"/>
    </source>
</evidence>
<gene>
    <name evidence="7" type="ORF">FOMPIDRAFT_1037575</name>
</gene>
<accession>S8E0I5</accession>
<dbReference type="GO" id="GO:0055085">
    <property type="term" value="P:transmembrane transport"/>
    <property type="evidence" value="ECO:0007669"/>
    <property type="project" value="InterPro"/>
</dbReference>
<dbReference type="GO" id="GO:0016020">
    <property type="term" value="C:membrane"/>
    <property type="evidence" value="ECO:0007669"/>
    <property type="project" value="UniProtKB-SubCell"/>
</dbReference>
<comment type="subcellular location">
    <subcellularLocation>
        <location evidence="1">Membrane</location>
        <topology evidence="1">Multi-pass membrane protein</topology>
    </subcellularLocation>
</comment>
<organism evidence="7 8">
    <name type="scientific">Fomitopsis schrenkii</name>
    <name type="common">Brown rot fungus</name>
    <dbReference type="NCBI Taxonomy" id="2126942"/>
    <lineage>
        <taxon>Eukaryota</taxon>
        <taxon>Fungi</taxon>
        <taxon>Dikarya</taxon>
        <taxon>Basidiomycota</taxon>
        <taxon>Agaricomycotina</taxon>
        <taxon>Agaricomycetes</taxon>
        <taxon>Polyporales</taxon>
        <taxon>Fomitopsis</taxon>
    </lineage>
</organism>
<feature type="transmembrane region" description="Helical" evidence="6">
    <location>
        <begin position="51"/>
        <end position="68"/>
    </location>
</feature>
<keyword evidence="8" id="KW-1185">Reference proteome</keyword>
<feature type="region of interest" description="Disordered" evidence="5">
    <location>
        <begin position="225"/>
        <end position="261"/>
    </location>
</feature>
<dbReference type="Pfam" id="PF03547">
    <property type="entry name" value="Mem_trans"/>
    <property type="match status" value="1"/>
</dbReference>
<feature type="transmembrane region" description="Helical" evidence="6">
    <location>
        <begin position="480"/>
        <end position="502"/>
    </location>
</feature>
<keyword evidence="4 6" id="KW-0472">Membrane</keyword>
<keyword evidence="3 6" id="KW-1133">Transmembrane helix</keyword>
<dbReference type="PANTHER" id="PTHR31794:SF2">
    <property type="entry name" value="AUXIN EFFLUX TRANSPORTER FAMILY PROTEIN (EUROFUNG)"/>
    <property type="match status" value="1"/>
</dbReference>
<evidence type="ECO:0000313" key="7">
    <source>
        <dbReference type="EMBL" id="EPS98252.1"/>
    </source>
</evidence>
<sequence>MAGTPVLPLLQVVFESILEVFLICLAGYILARQGVLDKKTQKQLNRLNVSLFTPSLLFSKVAFFLSPAKLRELWIIPIFFVLVTTVSMIVAYLLGWMLRLKKSQRAFAVAASMFMNSNSLPIALMQSLVVTVPNLKWGDDDNVNAMVGRALTYLVLYSTLGMVLRWSYGVRLLSNADPEAVEDLPASPLIDQEEIADHILRHEPSSLSDVDDSKTLAQIRVIEDPQSLPSSRSFSPPLQPHASTSSTFVGEDGDEDEDLPVGRQVTEPTYSAWQSRVRRTGNSMRKAWNTLSDFMTAPLWAALASLIVACIQPLQHILEVHIQPVKGALNAAGNCSIPLTLVVLGAYFYTPPETDDLPRHKRKSLSRSASRTTLYDQVCDMFSLKRRDAAGRPPPRKQMRPGETRTVVVAVLARMVITPLLLLPLLAVAAKYDVQQVFEDPVFVVANVLLIASPPALTLAQITQAASGDAFERLISRTIFWSYCVMTPPSTILFVVVGLILAKL</sequence>
<dbReference type="AlphaFoldDB" id="S8E0I5"/>
<evidence type="ECO:0008006" key="9">
    <source>
        <dbReference type="Google" id="ProtNLM"/>
    </source>
</evidence>
<dbReference type="EMBL" id="KE504167">
    <property type="protein sequence ID" value="EPS98252.1"/>
    <property type="molecule type" value="Genomic_DNA"/>
</dbReference>
<feature type="compositionally biased region" description="Low complexity" evidence="5">
    <location>
        <begin position="225"/>
        <end position="236"/>
    </location>
</feature>
<dbReference type="eggNOG" id="KOG2722">
    <property type="taxonomic scope" value="Eukaryota"/>
</dbReference>
<feature type="transmembrane region" description="Helical" evidence="6">
    <location>
        <begin position="106"/>
        <end position="130"/>
    </location>
</feature>
<name>S8E0I5_FOMSC</name>
<dbReference type="OrthoDB" id="2499604at2759"/>
<protein>
    <recommendedName>
        <fullName evidence="9">Auxin efflux carrier</fullName>
    </recommendedName>
</protein>
<keyword evidence="2 6" id="KW-0812">Transmembrane</keyword>
<feature type="transmembrane region" description="Helical" evidence="6">
    <location>
        <begin position="406"/>
        <end position="430"/>
    </location>
</feature>
<feature type="transmembrane region" description="Helical" evidence="6">
    <location>
        <begin position="442"/>
        <end position="460"/>
    </location>
</feature>
<feature type="transmembrane region" description="Helical" evidence="6">
    <location>
        <begin position="74"/>
        <end position="94"/>
    </location>
</feature>
<evidence type="ECO:0000256" key="6">
    <source>
        <dbReference type="SAM" id="Phobius"/>
    </source>
</evidence>
<feature type="transmembrane region" description="Helical" evidence="6">
    <location>
        <begin position="327"/>
        <end position="349"/>
    </location>
</feature>
<evidence type="ECO:0000313" key="8">
    <source>
        <dbReference type="Proteomes" id="UP000015241"/>
    </source>
</evidence>
<evidence type="ECO:0000256" key="3">
    <source>
        <dbReference type="ARBA" id="ARBA00022989"/>
    </source>
</evidence>
<feature type="transmembrane region" description="Helical" evidence="6">
    <location>
        <begin position="150"/>
        <end position="168"/>
    </location>
</feature>
<dbReference type="GO" id="GO:0005783">
    <property type="term" value="C:endoplasmic reticulum"/>
    <property type="evidence" value="ECO:0007669"/>
    <property type="project" value="TreeGrafter"/>
</dbReference>
<evidence type="ECO:0000256" key="1">
    <source>
        <dbReference type="ARBA" id="ARBA00004141"/>
    </source>
</evidence>
<dbReference type="STRING" id="743788.S8E0I5"/>
<dbReference type="PANTHER" id="PTHR31794">
    <property type="entry name" value="AUXIN EFFLUX TRANSPORTER FAMILY PROTEIN (EUROFUNG)"/>
    <property type="match status" value="1"/>
</dbReference>